<dbReference type="GO" id="GO:0046872">
    <property type="term" value="F:metal ion binding"/>
    <property type="evidence" value="ECO:0007669"/>
    <property type="project" value="UniProtKB-KW"/>
</dbReference>
<feature type="short sequence motif" description="Nudix box" evidence="14">
    <location>
        <begin position="256"/>
        <end position="278"/>
    </location>
</feature>
<dbReference type="GO" id="GO:0005829">
    <property type="term" value="C:cytosol"/>
    <property type="evidence" value="ECO:0007669"/>
    <property type="project" value="TreeGrafter"/>
</dbReference>
<feature type="binding site" evidence="13">
    <location>
        <position position="271"/>
    </location>
    <ligand>
        <name>Mg(2+)</name>
        <dbReference type="ChEBI" id="CHEBI:18420"/>
        <label>1</label>
    </ligand>
</feature>
<keyword evidence="17" id="KW-1185">Reference proteome</keyword>
<comment type="caution">
    <text evidence="16">The sequence shown here is derived from an EMBL/GenBank/DDBJ whole genome shotgun (WGS) entry which is preliminary data.</text>
</comment>
<dbReference type="AlphaFoldDB" id="A0A5S3PJT8"/>
<dbReference type="CDD" id="cd24155">
    <property type="entry name" value="NUDIX_ADPRase"/>
    <property type="match status" value="1"/>
</dbReference>
<evidence type="ECO:0000256" key="6">
    <source>
        <dbReference type="ARBA" id="ARBA00022801"/>
    </source>
</evidence>
<comment type="cofactor">
    <cofactor evidence="1 13">
        <name>Mg(2+)</name>
        <dbReference type="ChEBI" id="CHEBI:18420"/>
    </cofactor>
</comment>
<proteinExistence type="inferred from homology"/>
<dbReference type="GO" id="GO:0019144">
    <property type="term" value="F:ADP-sugar diphosphatase activity"/>
    <property type="evidence" value="ECO:0007669"/>
    <property type="project" value="TreeGrafter"/>
</dbReference>
<evidence type="ECO:0000256" key="7">
    <source>
        <dbReference type="ARBA" id="ARBA00022842"/>
    </source>
</evidence>
<dbReference type="InterPro" id="IPR036568">
    <property type="entry name" value="GGCT-like_sf"/>
</dbReference>
<comment type="similarity">
    <text evidence="2">Belongs to the Nudix hydrolase family. NudF subfamily.</text>
</comment>
<keyword evidence="7 13" id="KW-0460">Magnesium</keyword>
<keyword evidence="6" id="KW-0378">Hydrolase</keyword>
<evidence type="ECO:0000256" key="14">
    <source>
        <dbReference type="PIRSR" id="PIRSR604385-3"/>
    </source>
</evidence>
<comment type="function">
    <text evidence="8">Acts on ADP-mannose and ADP-glucose as well as ADP-ribose. Prevents glycogen biosynthesis. The reaction catalyzed by this enzyme is a limiting step of the gluconeogenic process.</text>
</comment>
<feature type="binding site" evidence="13">
    <location>
        <position position="255"/>
    </location>
    <ligand>
        <name>Mg(2+)</name>
        <dbReference type="ChEBI" id="CHEBI:18420"/>
        <label>1</label>
    </ligand>
</feature>
<evidence type="ECO:0000256" key="4">
    <source>
        <dbReference type="ARBA" id="ARBA00013297"/>
    </source>
</evidence>
<dbReference type="InterPro" id="IPR015797">
    <property type="entry name" value="NUDIX_hydrolase-like_dom_sf"/>
</dbReference>
<dbReference type="GO" id="GO:0047631">
    <property type="term" value="F:ADP-ribose diphosphatase activity"/>
    <property type="evidence" value="ECO:0007669"/>
    <property type="project" value="UniProtKB-EC"/>
</dbReference>
<gene>
    <name evidence="16" type="ORF">FDT80_03580</name>
</gene>
<dbReference type="GO" id="GO:0006753">
    <property type="term" value="P:nucleoside phosphate metabolic process"/>
    <property type="evidence" value="ECO:0007669"/>
    <property type="project" value="TreeGrafter"/>
</dbReference>
<keyword evidence="5 13" id="KW-0479">Metal-binding</keyword>
<dbReference type="SUPFAM" id="SSF110857">
    <property type="entry name" value="Gamma-glutamyl cyclotransferase-like"/>
    <property type="match status" value="1"/>
</dbReference>
<evidence type="ECO:0000256" key="5">
    <source>
        <dbReference type="ARBA" id="ARBA00022723"/>
    </source>
</evidence>
<dbReference type="Gene3D" id="3.10.490.10">
    <property type="entry name" value="Gamma-glutamyl cyclotransferase-like"/>
    <property type="match status" value="1"/>
</dbReference>
<feature type="binding site" evidence="13">
    <location>
        <position position="324"/>
    </location>
    <ligand>
        <name>Mg(2+)</name>
        <dbReference type="ChEBI" id="CHEBI:18420"/>
        <label>1</label>
    </ligand>
</feature>
<evidence type="ECO:0000256" key="12">
    <source>
        <dbReference type="ARBA" id="ARBA00049546"/>
    </source>
</evidence>
<evidence type="ECO:0000256" key="2">
    <source>
        <dbReference type="ARBA" id="ARBA00007482"/>
    </source>
</evidence>
<dbReference type="PANTHER" id="PTHR11839">
    <property type="entry name" value="UDP/ADP-SUGAR PYROPHOSPHATASE"/>
    <property type="match status" value="1"/>
</dbReference>
<feature type="domain" description="Nudix hydrolase" evidence="15">
    <location>
        <begin position="213"/>
        <end position="353"/>
    </location>
</feature>
<dbReference type="PANTHER" id="PTHR11839:SF5">
    <property type="entry name" value="ADP-RIBOSE PYROPHOSPHATASE"/>
    <property type="match status" value="1"/>
</dbReference>
<evidence type="ECO:0000256" key="13">
    <source>
        <dbReference type="PIRSR" id="PIRSR604385-2"/>
    </source>
</evidence>
<evidence type="ECO:0000256" key="8">
    <source>
        <dbReference type="ARBA" id="ARBA00025164"/>
    </source>
</evidence>
<dbReference type="NCBIfam" id="TIGR00052">
    <property type="entry name" value="nudix-type nucleoside diphosphatase, YffH/AdpP family"/>
    <property type="match status" value="1"/>
</dbReference>
<evidence type="ECO:0000256" key="3">
    <source>
        <dbReference type="ARBA" id="ARBA00012453"/>
    </source>
</evidence>
<dbReference type="PROSITE" id="PS00893">
    <property type="entry name" value="NUDIX_BOX"/>
    <property type="match status" value="1"/>
</dbReference>
<reference evidence="16 17" key="1">
    <citation type="submission" date="2019-05" db="EMBL/GenBank/DDBJ databases">
        <title>Sulfitobacter sabulilitoris sp. nov., isolated from a marine sand.</title>
        <authorList>
            <person name="Yoon J.-H."/>
        </authorList>
    </citation>
    <scope>NUCLEOTIDE SEQUENCE [LARGE SCALE GENOMIC DNA]</scope>
    <source>
        <strain evidence="16 17">HSMS-29</strain>
    </source>
</reference>
<dbReference type="InterPro" id="IPR004385">
    <property type="entry name" value="NDP_pyrophosphatase"/>
</dbReference>
<accession>A0A5S3PJT8</accession>
<sequence length="368" mass="40790">MPLFFYGTLRHLPLLEIVLGRPATDIDLRPATLPGYAVRSVAEGPFPGIEARPDARAEGVVVGALTPEDIARLDYYEGGFDYDLVTVTLGDGARAQVYLPAAGAWTLQGPWSLDDWVRDWGEMSCEAAAEVMGYFGQKSRDEIAGMFPMIRTRAMARVNARRTDHEQGTFRGRVDVTDRRRVYAKFFALDEFRLSHERFDGTMTPQVERAVFVSTDAAIVLPYDPVRDRVLLIEQMRMGPLARGDANVWQLEPVAGRIDAGETPEQTARRETREEAGLEVARLHPVGELYASPGNTTEFYYIYVAIADLAADVTGIGGLASETEDIRSHLMSFDDLMALCDGGNVANAPLMVAAYWLARHRDELRAKA</sequence>
<dbReference type="GO" id="GO:0019693">
    <property type="term" value="P:ribose phosphate metabolic process"/>
    <property type="evidence" value="ECO:0007669"/>
    <property type="project" value="TreeGrafter"/>
</dbReference>
<dbReference type="CDD" id="cd06661">
    <property type="entry name" value="GGCT_like"/>
    <property type="match status" value="1"/>
</dbReference>
<dbReference type="OrthoDB" id="5292471at2"/>
<evidence type="ECO:0000256" key="10">
    <source>
        <dbReference type="ARBA" id="ARBA00030308"/>
    </source>
</evidence>
<dbReference type="InterPro" id="IPR020084">
    <property type="entry name" value="NUDIX_hydrolase_CS"/>
</dbReference>
<evidence type="ECO:0000313" key="16">
    <source>
        <dbReference type="EMBL" id="TMM54678.1"/>
    </source>
</evidence>
<dbReference type="Pfam" id="PF06094">
    <property type="entry name" value="GGACT"/>
    <property type="match status" value="1"/>
</dbReference>
<evidence type="ECO:0000313" key="17">
    <source>
        <dbReference type="Proteomes" id="UP000309550"/>
    </source>
</evidence>
<dbReference type="Gene3D" id="3.90.79.10">
    <property type="entry name" value="Nucleoside Triphosphate Pyrophosphohydrolase"/>
    <property type="match status" value="1"/>
</dbReference>
<comment type="catalytic activity">
    <reaction evidence="12">
        <text>ADP-D-ribose + H2O = D-ribose 5-phosphate + AMP + 2 H(+)</text>
        <dbReference type="Rhea" id="RHEA:10412"/>
        <dbReference type="ChEBI" id="CHEBI:15377"/>
        <dbReference type="ChEBI" id="CHEBI:15378"/>
        <dbReference type="ChEBI" id="CHEBI:57967"/>
        <dbReference type="ChEBI" id="CHEBI:78346"/>
        <dbReference type="ChEBI" id="CHEBI:456215"/>
        <dbReference type="EC" id="3.6.1.13"/>
    </reaction>
</comment>
<evidence type="ECO:0000256" key="11">
    <source>
        <dbReference type="ARBA" id="ARBA00033056"/>
    </source>
</evidence>
<protein>
    <recommendedName>
        <fullName evidence="4">ADP-ribose pyrophosphatase</fullName>
        <ecNumber evidence="3">3.6.1.13</ecNumber>
    </recommendedName>
    <alternativeName>
        <fullName evidence="9">ADP-ribose diphosphatase</fullName>
    </alternativeName>
    <alternativeName>
        <fullName evidence="11">ADP-ribose phosphohydrolase</fullName>
    </alternativeName>
    <alternativeName>
        <fullName evidence="10">Adenosine diphosphoribose pyrophosphatase</fullName>
    </alternativeName>
</protein>
<organism evidence="16 17">
    <name type="scientific">Sulfitobacter sabulilitoris</name>
    <dbReference type="NCBI Taxonomy" id="2562655"/>
    <lineage>
        <taxon>Bacteria</taxon>
        <taxon>Pseudomonadati</taxon>
        <taxon>Pseudomonadota</taxon>
        <taxon>Alphaproteobacteria</taxon>
        <taxon>Rhodobacterales</taxon>
        <taxon>Roseobacteraceae</taxon>
        <taxon>Sulfitobacter</taxon>
    </lineage>
</organism>
<dbReference type="InterPro" id="IPR013024">
    <property type="entry name" value="GGCT-like"/>
</dbReference>
<evidence type="ECO:0000256" key="9">
    <source>
        <dbReference type="ARBA" id="ARBA00030162"/>
    </source>
</evidence>
<dbReference type="EC" id="3.6.1.13" evidence="3"/>
<dbReference type="Pfam" id="PF00293">
    <property type="entry name" value="NUDIX"/>
    <property type="match status" value="1"/>
</dbReference>
<dbReference type="InterPro" id="IPR000086">
    <property type="entry name" value="NUDIX_hydrolase_dom"/>
</dbReference>
<dbReference type="EMBL" id="VANS01000001">
    <property type="protein sequence ID" value="TMM54678.1"/>
    <property type="molecule type" value="Genomic_DNA"/>
</dbReference>
<name>A0A5S3PJT8_9RHOB</name>
<evidence type="ECO:0000259" key="15">
    <source>
        <dbReference type="PROSITE" id="PS51462"/>
    </source>
</evidence>
<feature type="binding site" evidence="13">
    <location>
        <position position="275"/>
    </location>
    <ligand>
        <name>Mg(2+)</name>
        <dbReference type="ChEBI" id="CHEBI:18420"/>
        <label>1</label>
    </ligand>
</feature>
<dbReference type="PROSITE" id="PS51462">
    <property type="entry name" value="NUDIX"/>
    <property type="match status" value="1"/>
</dbReference>
<dbReference type="Proteomes" id="UP000309550">
    <property type="component" value="Unassembled WGS sequence"/>
</dbReference>
<evidence type="ECO:0000256" key="1">
    <source>
        <dbReference type="ARBA" id="ARBA00001946"/>
    </source>
</evidence>
<dbReference type="SUPFAM" id="SSF55811">
    <property type="entry name" value="Nudix"/>
    <property type="match status" value="1"/>
</dbReference>
<dbReference type="InterPro" id="IPR009288">
    <property type="entry name" value="AIG2-like_dom"/>
</dbReference>